<organism evidence="2 3">
    <name type="scientific">Thermomonas beijingensis</name>
    <dbReference type="NCBI Taxonomy" id="2872701"/>
    <lineage>
        <taxon>Bacteria</taxon>
        <taxon>Pseudomonadati</taxon>
        <taxon>Pseudomonadota</taxon>
        <taxon>Gammaproteobacteria</taxon>
        <taxon>Lysobacterales</taxon>
        <taxon>Lysobacteraceae</taxon>
        <taxon>Thermomonas</taxon>
    </lineage>
</organism>
<dbReference type="Pfam" id="PF03934">
    <property type="entry name" value="T2SSK"/>
    <property type="match status" value="1"/>
</dbReference>
<dbReference type="InterPro" id="IPR049179">
    <property type="entry name" value="T2SSK_SAM-like_2nd"/>
</dbReference>
<dbReference type="InterPro" id="IPR038072">
    <property type="entry name" value="GspK_central_sf"/>
</dbReference>
<comment type="caution">
    <text evidence="2">The sequence shown here is derived from an EMBL/GenBank/DDBJ whole genome shotgun (WGS) entry which is preliminary data.</text>
</comment>
<gene>
    <name evidence="2" type="ORF">K7B09_08725</name>
</gene>
<dbReference type="RefSeq" id="WP_223629084.1">
    <property type="nucleotide sequence ID" value="NZ_JAIQDJ010000004.1"/>
</dbReference>
<protein>
    <submittedName>
        <fullName evidence="2">General secretion pathway protein GspK</fullName>
    </submittedName>
</protein>
<name>A0ABS7TF85_9GAMM</name>
<dbReference type="PANTHER" id="PTHR38831">
    <property type="entry name" value="TYPE II SECRETION SYSTEM PROTEIN K"/>
    <property type="match status" value="1"/>
</dbReference>
<feature type="domain" description="T2SS protein K second SAM-like" evidence="1">
    <location>
        <begin position="231"/>
        <end position="277"/>
    </location>
</feature>
<evidence type="ECO:0000259" key="1">
    <source>
        <dbReference type="Pfam" id="PF03934"/>
    </source>
</evidence>
<dbReference type="InterPro" id="IPR005628">
    <property type="entry name" value="GspK"/>
</dbReference>
<dbReference type="SUPFAM" id="SSF158544">
    <property type="entry name" value="GspK insert domain-like"/>
    <property type="match status" value="1"/>
</dbReference>
<dbReference type="Gene3D" id="1.10.40.60">
    <property type="entry name" value="EpsJ-like"/>
    <property type="match status" value="2"/>
</dbReference>
<dbReference type="EMBL" id="JAIQDJ010000004">
    <property type="protein sequence ID" value="MBZ4186405.1"/>
    <property type="molecule type" value="Genomic_DNA"/>
</dbReference>
<dbReference type="InterPro" id="IPR010994">
    <property type="entry name" value="RuvA_2-like"/>
</dbReference>
<dbReference type="PANTHER" id="PTHR38831:SF2">
    <property type="entry name" value="TYPE II SECRETION SYSTEM PROTEIN K"/>
    <property type="match status" value="1"/>
</dbReference>
<sequence>MKGHRHQSGFVLVLVLAMLVVLGLLAGSIAAVTSRLLEQSRQRAQAMQDALDMDSTRATALYLLSTQRMTLGGLTVDNMVSGGEDGVRPAVSDADLESWLPIGNEVALDGRANQGLGGARFALQDDYGLFGVNWNPPDKLEKLLAQGGQPRPVSAGALFNRLMDYQDRDNLYRLNSMEAEGYIAAGMAPPTNLPVATPMELMRVIGWQQALSFLSPAEITSTLTVEPASIINVNTAPARVLLTIDGMDAEKAARAIAFRKVQPFLSAVAFSEFIGLEKSMEAPVAVYPAASGTLKLWPSHGGQVTLMHWSMTPIEDKGRPWREDYELIQSQAPATDVVAEPVRSRLFRKPVAARQ</sequence>
<accession>A0ABS7TF85</accession>
<reference evidence="2" key="1">
    <citation type="submission" date="2021-09" db="EMBL/GenBank/DDBJ databases">
        <authorList>
            <person name="Wu T."/>
            <person name="Guo S.Z."/>
        </authorList>
    </citation>
    <scope>NUCLEOTIDE SEQUENCE</scope>
    <source>
        <strain evidence="2">RSS-23</strain>
    </source>
</reference>
<dbReference type="SUPFAM" id="SSF47781">
    <property type="entry name" value="RuvA domain 2-like"/>
    <property type="match status" value="1"/>
</dbReference>
<evidence type="ECO:0000313" key="2">
    <source>
        <dbReference type="EMBL" id="MBZ4186405.1"/>
    </source>
</evidence>
<evidence type="ECO:0000313" key="3">
    <source>
        <dbReference type="Proteomes" id="UP001430290"/>
    </source>
</evidence>
<keyword evidence="3" id="KW-1185">Reference proteome</keyword>
<dbReference type="Proteomes" id="UP001430290">
    <property type="component" value="Unassembled WGS sequence"/>
</dbReference>
<proteinExistence type="predicted"/>